<protein>
    <submittedName>
        <fullName evidence="1">Sucrase ferredoxin</fullName>
    </submittedName>
</protein>
<dbReference type="SUPFAM" id="SSF52833">
    <property type="entry name" value="Thioredoxin-like"/>
    <property type="match status" value="1"/>
</dbReference>
<evidence type="ECO:0000313" key="2">
    <source>
        <dbReference type="Proteomes" id="UP000306985"/>
    </source>
</evidence>
<organism evidence="1 2">
    <name type="scientific">Nakamurella flava</name>
    <dbReference type="NCBI Taxonomy" id="2576308"/>
    <lineage>
        <taxon>Bacteria</taxon>
        <taxon>Bacillati</taxon>
        <taxon>Actinomycetota</taxon>
        <taxon>Actinomycetes</taxon>
        <taxon>Nakamurellales</taxon>
        <taxon>Nakamurellaceae</taxon>
        <taxon>Nakamurella</taxon>
    </lineage>
</organism>
<dbReference type="Pfam" id="PF06999">
    <property type="entry name" value="Suc_Fer-like"/>
    <property type="match status" value="1"/>
</dbReference>
<dbReference type="InterPro" id="IPR009737">
    <property type="entry name" value="Aim32/Apd1-like"/>
</dbReference>
<name>A0A4U6QKH4_9ACTN</name>
<reference evidence="1 2" key="1">
    <citation type="submission" date="2019-05" db="EMBL/GenBank/DDBJ databases">
        <title>Nakamurella sp. N5BH11, whole genome shotgun sequence.</title>
        <authorList>
            <person name="Tuo L."/>
        </authorList>
    </citation>
    <scope>NUCLEOTIDE SEQUENCE [LARGE SCALE GENOMIC DNA]</scope>
    <source>
        <strain evidence="1 2">N5BH11</strain>
    </source>
</reference>
<dbReference type="PANTHER" id="PTHR31902">
    <property type="entry name" value="ACTIN PATCHES DISTAL PROTEIN 1"/>
    <property type="match status" value="1"/>
</dbReference>
<comment type="caution">
    <text evidence="1">The sequence shown here is derived from an EMBL/GenBank/DDBJ whole genome shotgun (WGS) entry which is preliminary data.</text>
</comment>
<dbReference type="CDD" id="cd03062">
    <property type="entry name" value="TRX_Fd_Sucrase"/>
    <property type="match status" value="1"/>
</dbReference>
<gene>
    <name evidence="1" type="ORF">FDO65_02620</name>
</gene>
<proteinExistence type="predicted"/>
<dbReference type="Gene3D" id="3.40.30.10">
    <property type="entry name" value="Glutaredoxin"/>
    <property type="match status" value="1"/>
</dbReference>
<sequence length="318" mass="34899">MTDAQSTGRPVREFPDRCAFRSAQRDDPMLGTAFPAGRLLLVEQPGPWGRLGLEQSRFDPVLAQELVKRLGRQGVRVLTIRRPGRVEGLLSRRWGYVDCRAEHPRMRWGRFIEDTELLTFDPDRQDTEPGSLEVEGDDAPVFAVCAHSTHDACCAIRGRPVAAALEALAPGRVWECSHVGGDRFAANVLQLPTGILYGRVPPGSAGELLTRAQEGEVIVDLLRGRVGFTPVAQAAIAAAHRHTGLLRPADIRPIRVREIGADAVDVDLECAGRRVRVRVHRERSEPYRMTCQAVMDSTAIVYRPEVIAAEVSGALPVG</sequence>
<dbReference type="InterPro" id="IPR036249">
    <property type="entry name" value="Thioredoxin-like_sf"/>
</dbReference>
<accession>A0A4U6QKH4</accession>
<dbReference type="Proteomes" id="UP000306985">
    <property type="component" value="Unassembled WGS sequence"/>
</dbReference>
<dbReference type="OrthoDB" id="3399139at2"/>
<dbReference type="RefSeq" id="WP_137447912.1">
    <property type="nucleotide sequence ID" value="NZ_SZZH01000001.1"/>
</dbReference>
<dbReference type="AlphaFoldDB" id="A0A4U6QKH4"/>
<dbReference type="PANTHER" id="PTHR31902:SF22">
    <property type="entry name" value="SLL1203 PROTEIN"/>
    <property type="match status" value="1"/>
</dbReference>
<evidence type="ECO:0000313" key="1">
    <source>
        <dbReference type="EMBL" id="TKV60608.1"/>
    </source>
</evidence>
<keyword evidence="2" id="KW-1185">Reference proteome</keyword>
<dbReference type="EMBL" id="SZZH01000001">
    <property type="protein sequence ID" value="TKV60608.1"/>
    <property type="molecule type" value="Genomic_DNA"/>
</dbReference>